<dbReference type="SUPFAM" id="SSF141986">
    <property type="entry name" value="LD-carboxypeptidase A C-terminal domain-like"/>
    <property type="match status" value="1"/>
</dbReference>
<evidence type="ECO:0000256" key="1">
    <source>
        <dbReference type="ARBA" id="ARBA00010233"/>
    </source>
</evidence>
<dbReference type="InterPro" id="IPR027461">
    <property type="entry name" value="Carboxypeptidase_A_C_sf"/>
</dbReference>
<protein>
    <submittedName>
        <fullName evidence="6">LD-carboxypeptidase</fullName>
    </submittedName>
</protein>
<dbReference type="Gene3D" id="3.50.30.60">
    <property type="entry name" value="LD-carboxypeptidase A C-terminal domain-like"/>
    <property type="match status" value="1"/>
</dbReference>
<dbReference type="EMBL" id="MRWE01000005">
    <property type="protein sequence ID" value="ORJ26666.1"/>
    <property type="molecule type" value="Genomic_DNA"/>
</dbReference>
<keyword evidence="7" id="KW-1185">Reference proteome</keyword>
<evidence type="ECO:0000256" key="3">
    <source>
        <dbReference type="PIRSR" id="PIRSR028757-1"/>
    </source>
</evidence>
<keyword evidence="2" id="KW-0378">Hydrolase</keyword>
<proteinExistence type="inferred from homology"/>
<dbReference type="SUPFAM" id="SSF52317">
    <property type="entry name" value="Class I glutamine amidotransferase-like"/>
    <property type="match status" value="1"/>
</dbReference>
<dbReference type="InterPro" id="IPR029062">
    <property type="entry name" value="Class_I_gatase-like"/>
</dbReference>
<dbReference type="Pfam" id="PF02016">
    <property type="entry name" value="Peptidase_S66"/>
    <property type="match status" value="1"/>
</dbReference>
<dbReference type="InterPro" id="IPR040449">
    <property type="entry name" value="Peptidase_S66_N"/>
</dbReference>
<sequence length="346" mass="38274">MTIRFPKKLCPDDVIAITAPSMGVPASLHTRLDLAIDVLKSRKYRVLEGQCLRAVNKNKSAVRTLRATELSDFLLNAEINAVMPPWGGELAMELLELIDFEGLAQVKPKWFSGFSDLSTLHFPLTLICGWATLHGPNLMELGSKERDVTTEAIWLILEGERGEVVEQFSSPAYQTEGSDWREQPDAGFNLTHKTEWKRLDGSTLPMEFKGRLIGGCIETISRLAGTRFGDVPKFCEQHKQDGVILYFENAEMAPCELTRTLLSLKMHGWFDGVAGVLFGRSAAPAVTDPTLQNYHDALESALGDLSIPVLYDVDIGHVPPQLSLVNGAMAKVRYFDKGGMVAQLLE</sequence>
<dbReference type="InterPro" id="IPR040921">
    <property type="entry name" value="Peptidase_S66C"/>
</dbReference>
<keyword evidence="6" id="KW-0121">Carboxypeptidase</keyword>
<evidence type="ECO:0000259" key="4">
    <source>
        <dbReference type="Pfam" id="PF02016"/>
    </source>
</evidence>
<dbReference type="GO" id="GO:0004180">
    <property type="term" value="F:carboxypeptidase activity"/>
    <property type="evidence" value="ECO:0007669"/>
    <property type="project" value="UniProtKB-KW"/>
</dbReference>
<dbReference type="InterPro" id="IPR027478">
    <property type="entry name" value="LdcA_N"/>
</dbReference>
<organism evidence="6 7">
    <name type="scientific">Rouxiella badensis</name>
    <dbReference type="NCBI Taxonomy" id="1646377"/>
    <lineage>
        <taxon>Bacteria</taxon>
        <taxon>Pseudomonadati</taxon>
        <taxon>Pseudomonadota</taxon>
        <taxon>Gammaproteobacteria</taxon>
        <taxon>Enterobacterales</taxon>
        <taxon>Yersiniaceae</taxon>
        <taxon>Rouxiella</taxon>
    </lineage>
</organism>
<evidence type="ECO:0000259" key="5">
    <source>
        <dbReference type="Pfam" id="PF17676"/>
    </source>
</evidence>
<gene>
    <name evidence="6" type="ORF">BS640_04460</name>
</gene>
<dbReference type="CDD" id="cd07062">
    <property type="entry name" value="Peptidase_S66_mccF_like"/>
    <property type="match status" value="1"/>
</dbReference>
<dbReference type="STRING" id="1646377.BS640_04460"/>
<dbReference type="Pfam" id="PF17676">
    <property type="entry name" value="Peptidase_S66C"/>
    <property type="match status" value="1"/>
</dbReference>
<dbReference type="Gene3D" id="3.40.50.10740">
    <property type="entry name" value="Class I glutamine amidotransferase-like"/>
    <property type="match status" value="1"/>
</dbReference>
<feature type="domain" description="LD-carboxypeptidase N-terminal" evidence="4">
    <location>
        <begin position="15"/>
        <end position="135"/>
    </location>
</feature>
<feature type="active site" description="Charge relay system" evidence="3">
    <location>
        <position position="248"/>
    </location>
</feature>
<evidence type="ECO:0000313" key="7">
    <source>
        <dbReference type="Proteomes" id="UP000192536"/>
    </source>
</evidence>
<feature type="active site" description="Charge relay system" evidence="3">
    <location>
        <position position="317"/>
    </location>
</feature>
<dbReference type="InterPro" id="IPR003507">
    <property type="entry name" value="S66_fam"/>
</dbReference>
<dbReference type="PIRSF" id="PIRSF028757">
    <property type="entry name" value="LD-carboxypeptidase"/>
    <property type="match status" value="1"/>
</dbReference>
<dbReference type="RefSeq" id="WP_084912060.1">
    <property type="nucleotide sequence ID" value="NZ_JBAWCI010000077.1"/>
</dbReference>
<keyword evidence="6" id="KW-0645">Protease</keyword>
<evidence type="ECO:0000313" key="6">
    <source>
        <dbReference type="EMBL" id="ORJ26666.1"/>
    </source>
</evidence>
<accession>A0A1X0WIQ8</accession>
<dbReference type="AlphaFoldDB" id="A0A1X0WIQ8"/>
<dbReference type="PANTHER" id="PTHR30237">
    <property type="entry name" value="MURAMOYLTETRAPEPTIDE CARBOXYPEPTIDASE"/>
    <property type="match status" value="1"/>
</dbReference>
<comment type="similarity">
    <text evidence="1">Belongs to the peptidase S66 family.</text>
</comment>
<feature type="active site" description="Nucleophile" evidence="3">
    <location>
        <position position="115"/>
    </location>
</feature>
<dbReference type="Proteomes" id="UP000192536">
    <property type="component" value="Unassembled WGS sequence"/>
</dbReference>
<evidence type="ECO:0000256" key="2">
    <source>
        <dbReference type="ARBA" id="ARBA00022801"/>
    </source>
</evidence>
<name>A0A1X0WIQ8_9GAMM</name>
<feature type="domain" description="LD-carboxypeptidase C-terminal" evidence="5">
    <location>
        <begin position="209"/>
        <end position="332"/>
    </location>
</feature>
<comment type="caution">
    <text evidence="6">The sequence shown here is derived from an EMBL/GenBank/DDBJ whole genome shotgun (WGS) entry which is preliminary data.</text>
</comment>
<reference evidence="6 7" key="1">
    <citation type="journal article" date="2017" name="Int. J. Syst. Evol. Microbiol.">
        <title>Rouxiella badensis sp. nov. and Rouxiella silvae sp. nov. isolated from peat bog soil in Germany and emendation of the genus description.</title>
        <authorList>
            <person name="Le Fleche-Mateos A."/>
            <person name="Kugler J.H."/>
            <person name="Hansen S.H."/>
            <person name="Syldatk C."/>
            <person name="Hausmann R."/>
            <person name="Lomprez F."/>
            <person name="Vandenbogaert M."/>
            <person name="Manuguerra J.C."/>
            <person name="Grimont P.A."/>
        </authorList>
    </citation>
    <scope>NUCLEOTIDE SEQUENCE [LARGE SCALE GENOMIC DNA]</scope>
    <source>
        <strain evidence="6 7">DSM 100043</strain>
    </source>
</reference>